<proteinExistence type="predicted"/>
<evidence type="ECO:0000256" key="1">
    <source>
        <dbReference type="SAM" id="Coils"/>
    </source>
</evidence>
<feature type="region of interest" description="Disordered" evidence="2">
    <location>
        <begin position="89"/>
        <end position="127"/>
    </location>
</feature>
<dbReference type="Pfam" id="PF13902">
    <property type="entry name" value="R3H-assoc"/>
    <property type="match status" value="1"/>
</dbReference>
<gene>
    <name evidence="4" type="ORF">ZT1A5_G6165</name>
</gene>
<evidence type="ECO:0000259" key="3">
    <source>
        <dbReference type="Pfam" id="PF13902"/>
    </source>
</evidence>
<dbReference type="EMBL" id="LT882680">
    <property type="protein sequence ID" value="SMY24724.1"/>
    <property type="molecule type" value="Genomic_DNA"/>
</dbReference>
<protein>
    <recommendedName>
        <fullName evidence="3">R3H-associated N-terminal domain-containing protein</fullName>
    </recommendedName>
</protein>
<dbReference type="AlphaFoldDB" id="A0A1Y6LJU9"/>
<dbReference type="Proteomes" id="UP000215453">
    <property type="component" value="Chromosome 5"/>
</dbReference>
<evidence type="ECO:0000256" key="2">
    <source>
        <dbReference type="SAM" id="MobiDB-lite"/>
    </source>
</evidence>
<sequence length="518" mass="59237">MAIFPELHPEPSSIERVDAWAVTQLADALSGTAITSPPPRQARTVTIEIPLDEREPIQDESTRLRLRAARPEPVHTVYKRSEPIRRDSLKRRESLLKGKEGSRRRQRWENDRLLNNPHAEPPLPSDWQPHPTYAVQNVPYFLAPLWDAEYARKSQERQARAAAAKAPASKEEAAAAKVAQDLRAKMKRAKGAKGLLQDLEDEVRTFVRQWEEKERQLEGEGLIEPDSEDEEIVFVGRGGATMSDERREERHLEKDKLIYQGLIDDHGAAFGRYLTHQIAIYYGLKTWSITKGGERLAYVGLKIDPKTRRPSLSNRELPRPLVCITILLLWLSSFTIIPLLKLAADPLLLHPPIRKSNTNNLPRQTHHTTTMCQICGISEIAKKDRWPKPVEANKVDLFFLITTIHDTYEQYQNIKKYTPAAPIPELLITLLRTLREQLGSIEDDREKWWTSPAKREMRKTLDLEGNQKKLSELHKINTAVKGRLEEMQARLGCFVKWTLGMNGGVYELDNAWRVAGGV</sequence>
<name>A0A1Y6LJU9_ZYMTR</name>
<keyword evidence="1" id="KW-0175">Coiled coil</keyword>
<dbReference type="InterPro" id="IPR025952">
    <property type="entry name" value="R3H-assoc_dom"/>
</dbReference>
<reference evidence="4 5" key="1">
    <citation type="submission" date="2016-10" db="EMBL/GenBank/DDBJ databases">
        <authorList>
            <person name="Varghese N."/>
        </authorList>
    </citation>
    <scope>NUCLEOTIDE SEQUENCE [LARGE SCALE GENOMIC DNA]</scope>
</reference>
<organism evidence="4 5">
    <name type="scientific">Zymoseptoria tritici ST99CH_1A5</name>
    <dbReference type="NCBI Taxonomy" id="1276529"/>
    <lineage>
        <taxon>Eukaryota</taxon>
        <taxon>Fungi</taxon>
        <taxon>Dikarya</taxon>
        <taxon>Ascomycota</taxon>
        <taxon>Pezizomycotina</taxon>
        <taxon>Dothideomycetes</taxon>
        <taxon>Dothideomycetidae</taxon>
        <taxon>Mycosphaerellales</taxon>
        <taxon>Mycosphaerellaceae</taxon>
        <taxon>Zymoseptoria</taxon>
    </lineage>
</organism>
<feature type="coiled-coil region" evidence="1">
    <location>
        <begin position="182"/>
        <end position="216"/>
    </location>
</feature>
<dbReference type="SUPFAM" id="SSF82708">
    <property type="entry name" value="R3H domain"/>
    <property type="match status" value="1"/>
</dbReference>
<dbReference type="InterPro" id="IPR036867">
    <property type="entry name" value="R3H_dom_sf"/>
</dbReference>
<accession>A0A1Y6LJU9</accession>
<dbReference type="GO" id="GO:0003676">
    <property type="term" value="F:nucleic acid binding"/>
    <property type="evidence" value="ECO:0007669"/>
    <property type="project" value="InterPro"/>
</dbReference>
<feature type="domain" description="R3H-associated N-terminal" evidence="3">
    <location>
        <begin position="82"/>
        <end position="188"/>
    </location>
</feature>
<evidence type="ECO:0000313" key="5">
    <source>
        <dbReference type="Proteomes" id="UP000215453"/>
    </source>
</evidence>
<evidence type="ECO:0000313" key="4">
    <source>
        <dbReference type="EMBL" id="SMY24724.1"/>
    </source>
</evidence>
<feature type="compositionally biased region" description="Basic and acidic residues" evidence="2">
    <location>
        <begin position="89"/>
        <end position="112"/>
    </location>
</feature>